<comment type="caution">
    <text evidence="2">The sequence shown here is derived from an EMBL/GenBank/DDBJ whole genome shotgun (WGS) entry which is preliminary data.</text>
</comment>
<protein>
    <recommendedName>
        <fullName evidence="1">F-box associated beta-propeller type 1 domain-containing protein</fullName>
    </recommendedName>
</protein>
<feature type="domain" description="F-box associated beta-propeller type 1" evidence="1">
    <location>
        <begin position="5"/>
        <end position="109"/>
    </location>
</feature>
<gene>
    <name evidence="2" type="ORF">PIB30_080783</name>
</gene>
<proteinExistence type="predicted"/>
<reference evidence="2 3" key="1">
    <citation type="journal article" date="2023" name="Plants (Basel)">
        <title>Bridging the Gap: Combining Genomics and Transcriptomics Approaches to Understand Stylosanthes scabra, an Orphan Legume from the Brazilian Caatinga.</title>
        <authorList>
            <person name="Ferreira-Neto J.R.C."/>
            <person name="da Silva M.D."/>
            <person name="Binneck E."/>
            <person name="de Melo N.F."/>
            <person name="da Silva R.H."/>
            <person name="de Melo A.L.T.M."/>
            <person name="Pandolfi V."/>
            <person name="Bustamante F.O."/>
            <person name="Brasileiro-Vidal A.C."/>
            <person name="Benko-Iseppon A.M."/>
        </authorList>
    </citation>
    <scope>NUCLEOTIDE SEQUENCE [LARGE SCALE GENOMIC DNA]</scope>
    <source>
        <tissue evidence="2">Leaves</tissue>
    </source>
</reference>
<evidence type="ECO:0000259" key="1">
    <source>
        <dbReference type="Pfam" id="PF07734"/>
    </source>
</evidence>
<dbReference type="Pfam" id="PF07734">
    <property type="entry name" value="FBA_1"/>
    <property type="match status" value="1"/>
</dbReference>
<dbReference type="EMBL" id="JASCZI010182429">
    <property type="protein sequence ID" value="MED6187887.1"/>
    <property type="molecule type" value="Genomic_DNA"/>
</dbReference>
<evidence type="ECO:0000313" key="2">
    <source>
        <dbReference type="EMBL" id="MED6187887.1"/>
    </source>
</evidence>
<keyword evidence="3" id="KW-1185">Reference proteome</keyword>
<organism evidence="2 3">
    <name type="scientific">Stylosanthes scabra</name>
    <dbReference type="NCBI Taxonomy" id="79078"/>
    <lineage>
        <taxon>Eukaryota</taxon>
        <taxon>Viridiplantae</taxon>
        <taxon>Streptophyta</taxon>
        <taxon>Embryophyta</taxon>
        <taxon>Tracheophyta</taxon>
        <taxon>Spermatophyta</taxon>
        <taxon>Magnoliopsida</taxon>
        <taxon>eudicotyledons</taxon>
        <taxon>Gunneridae</taxon>
        <taxon>Pentapetalae</taxon>
        <taxon>rosids</taxon>
        <taxon>fabids</taxon>
        <taxon>Fabales</taxon>
        <taxon>Fabaceae</taxon>
        <taxon>Papilionoideae</taxon>
        <taxon>50 kb inversion clade</taxon>
        <taxon>dalbergioids sensu lato</taxon>
        <taxon>Dalbergieae</taxon>
        <taxon>Pterocarpus clade</taxon>
        <taxon>Stylosanthes</taxon>
    </lineage>
</organism>
<dbReference type="Proteomes" id="UP001341840">
    <property type="component" value="Unassembled WGS sequence"/>
</dbReference>
<sequence length="189" mass="21692">MDSRTSRIIVWNPITNNARYIADPGSLNYTDNHCVSGLAIYSVVPIQETHNFLIIFLHRRSNVDEPYKMKIYESTIDAWYHASEPPNPNNFILQQSVVIGRPVYWINLAGEFPHNPLSLLSYSTVDGSWLDGTVDVLVKTSSVFSIKILSKITLKMINKNNRELMESGRLEFDRNVVISEMFHYQPSLE</sequence>
<name>A0ABU6WRA3_9FABA</name>
<evidence type="ECO:0000313" key="3">
    <source>
        <dbReference type="Proteomes" id="UP001341840"/>
    </source>
</evidence>
<dbReference type="InterPro" id="IPR006527">
    <property type="entry name" value="F-box-assoc_dom_typ1"/>
</dbReference>
<accession>A0ABU6WRA3</accession>